<proteinExistence type="predicted"/>
<evidence type="ECO:0000313" key="1">
    <source>
        <dbReference type="EMBL" id="DAD85031.1"/>
    </source>
</evidence>
<reference evidence="1" key="1">
    <citation type="journal article" date="2021" name="Proc. Natl. Acad. Sci. U.S.A.">
        <title>A Catalog of Tens of Thousands of Viruses from Human Metagenomes Reveals Hidden Associations with Chronic Diseases.</title>
        <authorList>
            <person name="Tisza M.J."/>
            <person name="Buck C.B."/>
        </authorList>
    </citation>
    <scope>NUCLEOTIDE SEQUENCE</scope>
    <source>
        <strain evidence="1">CtV3c15</strain>
    </source>
</reference>
<name>A0A8S5MSI4_9CAUD</name>
<protein>
    <submittedName>
        <fullName evidence="1">Uncharacterized protein</fullName>
    </submittedName>
</protein>
<sequence length="48" mass="5439">MPFKDGVYIHETGFTVMVKDGMIMLSPNHPLSLRLSELFDSGKWKEVG</sequence>
<organism evidence="1">
    <name type="scientific">Podoviridae sp. ctV3c15</name>
    <dbReference type="NCBI Taxonomy" id="2826559"/>
    <lineage>
        <taxon>Viruses</taxon>
        <taxon>Duplodnaviria</taxon>
        <taxon>Heunggongvirae</taxon>
        <taxon>Uroviricota</taxon>
        <taxon>Caudoviricetes</taxon>
    </lineage>
</organism>
<dbReference type="EMBL" id="BK014971">
    <property type="protein sequence ID" value="DAD85031.1"/>
    <property type="molecule type" value="Genomic_DNA"/>
</dbReference>
<accession>A0A8S5MSI4</accession>